<evidence type="ECO:0000313" key="7">
    <source>
        <dbReference type="EMBL" id="MDA4847841.1"/>
    </source>
</evidence>
<name>A0ABT4VT37_9HYPH</name>
<dbReference type="InterPro" id="IPR036388">
    <property type="entry name" value="WH-like_DNA-bd_sf"/>
</dbReference>
<evidence type="ECO:0000256" key="3">
    <source>
        <dbReference type="ARBA" id="ARBA00023125"/>
    </source>
</evidence>
<keyword evidence="4" id="KW-0010">Activator</keyword>
<evidence type="ECO:0000259" key="6">
    <source>
        <dbReference type="PROSITE" id="PS50931"/>
    </source>
</evidence>
<dbReference type="PROSITE" id="PS50931">
    <property type="entry name" value="HTH_LYSR"/>
    <property type="match status" value="1"/>
</dbReference>
<keyword evidence="5" id="KW-0804">Transcription</keyword>
<evidence type="ECO:0000256" key="4">
    <source>
        <dbReference type="ARBA" id="ARBA00023159"/>
    </source>
</evidence>
<protein>
    <submittedName>
        <fullName evidence="7">LysR substrate-binding domain-containing protein</fullName>
    </submittedName>
</protein>
<dbReference type="InterPro" id="IPR036390">
    <property type="entry name" value="WH_DNA-bd_sf"/>
</dbReference>
<comment type="similarity">
    <text evidence="1">Belongs to the LysR transcriptional regulatory family.</text>
</comment>
<dbReference type="PANTHER" id="PTHR30427">
    <property type="entry name" value="TRANSCRIPTIONAL ACTIVATOR PROTEIN LYSR"/>
    <property type="match status" value="1"/>
</dbReference>
<gene>
    <name evidence="7" type="ORF">OOZ53_20950</name>
</gene>
<dbReference type="InterPro" id="IPR005119">
    <property type="entry name" value="LysR_subst-bd"/>
</dbReference>
<evidence type="ECO:0000256" key="2">
    <source>
        <dbReference type="ARBA" id="ARBA00023015"/>
    </source>
</evidence>
<evidence type="ECO:0000256" key="5">
    <source>
        <dbReference type="ARBA" id="ARBA00023163"/>
    </source>
</evidence>
<keyword evidence="2" id="KW-0805">Transcription regulation</keyword>
<dbReference type="Proteomes" id="UP001148313">
    <property type="component" value="Unassembled WGS sequence"/>
</dbReference>
<organism evidence="7 8">
    <name type="scientific">Hoeflea poritis</name>
    <dbReference type="NCBI Taxonomy" id="2993659"/>
    <lineage>
        <taxon>Bacteria</taxon>
        <taxon>Pseudomonadati</taxon>
        <taxon>Pseudomonadota</taxon>
        <taxon>Alphaproteobacteria</taxon>
        <taxon>Hyphomicrobiales</taxon>
        <taxon>Rhizobiaceae</taxon>
        <taxon>Hoeflea</taxon>
    </lineage>
</organism>
<keyword evidence="3" id="KW-0238">DNA-binding</keyword>
<feature type="domain" description="HTH lysR-type" evidence="6">
    <location>
        <begin position="1"/>
        <end position="58"/>
    </location>
</feature>
<dbReference type="SUPFAM" id="SSF46785">
    <property type="entry name" value="Winged helix' DNA-binding domain"/>
    <property type="match status" value="1"/>
</dbReference>
<keyword evidence="8" id="KW-1185">Reference proteome</keyword>
<evidence type="ECO:0000256" key="1">
    <source>
        <dbReference type="ARBA" id="ARBA00009437"/>
    </source>
</evidence>
<evidence type="ECO:0000313" key="8">
    <source>
        <dbReference type="Proteomes" id="UP001148313"/>
    </source>
</evidence>
<dbReference type="PANTHER" id="PTHR30427:SF1">
    <property type="entry name" value="TRANSCRIPTIONAL ACTIVATOR PROTEIN LYSR"/>
    <property type="match status" value="1"/>
</dbReference>
<comment type="caution">
    <text evidence="7">The sequence shown here is derived from an EMBL/GenBank/DDBJ whole genome shotgun (WGS) entry which is preliminary data.</text>
</comment>
<sequence length="310" mass="33912">MNLLWLQAFRAVMKTGSASGAEEIMLRTQPQISRMIGQLEKELEMKLFERVGRRLVPTEQAVEFLKGIEPPLQGIDAIPAIAEDIRNKRARGLTMAVEPFLAQALLPTALETIIKGSGTRIAVDLCLRSVGFWSTNKSADVGVVALPFAQTDLKSLPFVEARVVAVVPKDHELAQKSLITLRDFRKEQLISFRSSTLLRSQIDSAAATSGVALLPQIEVSTGPLACELVARGLGVCIADPILALSTDRDSVTVRPLAERIDLTYGFLVSDPKLKDLHLRKTLSAIADTAVQIGGAYVDIHPIWERLIKEE</sequence>
<proteinExistence type="inferred from homology"/>
<accession>A0ABT4VT37</accession>
<dbReference type="RefSeq" id="WP_271091684.1">
    <property type="nucleotide sequence ID" value="NZ_JAPJZH010000016.1"/>
</dbReference>
<dbReference type="Gene3D" id="1.10.10.10">
    <property type="entry name" value="Winged helix-like DNA-binding domain superfamily/Winged helix DNA-binding domain"/>
    <property type="match status" value="1"/>
</dbReference>
<dbReference type="EMBL" id="JAPJZH010000016">
    <property type="protein sequence ID" value="MDA4847841.1"/>
    <property type="molecule type" value="Genomic_DNA"/>
</dbReference>
<reference evidence="7" key="1">
    <citation type="submission" date="2022-11" db="EMBL/GenBank/DDBJ databases">
        <title>Hoeflea poritis sp. nov., isolated from scleractinian coral Porites lutea.</title>
        <authorList>
            <person name="Zhang G."/>
            <person name="Wei Q."/>
            <person name="Cai L."/>
        </authorList>
    </citation>
    <scope>NUCLEOTIDE SEQUENCE</scope>
    <source>
        <strain evidence="7">E7-10</strain>
    </source>
</reference>
<dbReference type="Pfam" id="PF03466">
    <property type="entry name" value="LysR_substrate"/>
    <property type="match status" value="1"/>
</dbReference>
<dbReference type="Gene3D" id="3.40.190.290">
    <property type="match status" value="1"/>
</dbReference>
<dbReference type="InterPro" id="IPR000847">
    <property type="entry name" value="LysR_HTH_N"/>
</dbReference>
<dbReference type="Pfam" id="PF00126">
    <property type="entry name" value="HTH_1"/>
    <property type="match status" value="1"/>
</dbReference>
<dbReference type="SUPFAM" id="SSF53850">
    <property type="entry name" value="Periplasmic binding protein-like II"/>
    <property type="match status" value="1"/>
</dbReference>